<keyword evidence="1" id="KW-0472">Membrane</keyword>
<gene>
    <name evidence="3" type="ORF">E8L99_12345</name>
</gene>
<dbReference type="OrthoDB" id="5186924at2"/>
<dbReference type="EMBL" id="CP039865">
    <property type="protein sequence ID" value="QCK86486.1"/>
    <property type="molecule type" value="Genomic_DNA"/>
</dbReference>
<evidence type="ECO:0000256" key="1">
    <source>
        <dbReference type="SAM" id="Phobius"/>
    </source>
</evidence>
<evidence type="ECO:0000259" key="2">
    <source>
        <dbReference type="Pfam" id="PF07331"/>
    </source>
</evidence>
<dbReference type="InterPro" id="IPR009936">
    <property type="entry name" value="DUF1468"/>
</dbReference>
<evidence type="ECO:0000313" key="3">
    <source>
        <dbReference type="EMBL" id="QCK86486.1"/>
    </source>
</evidence>
<dbReference type="KEGG" id="paqt:E8L99_12345"/>
<reference evidence="3 4" key="1">
    <citation type="submission" date="2019-04" db="EMBL/GenBank/DDBJ databases">
        <title>Phreatobacter aquaticus sp. nov.</title>
        <authorList>
            <person name="Choi A."/>
            <person name="Baek K."/>
        </authorList>
    </citation>
    <scope>NUCLEOTIDE SEQUENCE [LARGE SCALE GENOMIC DNA]</scope>
    <source>
        <strain evidence="3 4">NMCR1094</strain>
    </source>
</reference>
<protein>
    <submittedName>
        <fullName evidence="3">Tripartite tricarboxylate transporter TctB family protein</fullName>
    </submittedName>
</protein>
<name>A0A4D7QM39_9HYPH</name>
<evidence type="ECO:0000313" key="4">
    <source>
        <dbReference type="Proteomes" id="UP000298588"/>
    </source>
</evidence>
<keyword evidence="1" id="KW-0812">Transmembrane</keyword>
<dbReference type="AlphaFoldDB" id="A0A4D7QM39"/>
<dbReference type="Proteomes" id="UP000298588">
    <property type="component" value="Chromosome"/>
</dbReference>
<feature type="domain" description="DUF1468" evidence="2">
    <location>
        <begin position="21"/>
        <end position="154"/>
    </location>
</feature>
<dbReference type="RefSeq" id="WP_137099817.1">
    <property type="nucleotide sequence ID" value="NZ_CP039865.1"/>
</dbReference>
<proteinExistence type="predicted"/>
<keyword evidence="1" id="KW-1133">Transmembrane helix</keyword>
<feature type="transmembrane region" description="Helical" evidence="1">
    <location>
        <begin position="20"/>
        <end position="40"/>
    </location>
</feature>
<keyword evidence="4" id="KW-1185">Reference proteome</keyword>
<sequence>MSPPSPEPAAALPLWKRADLWAGAMFIAWGLFALAAGYDLPLGRAGRLGAGYAPRLLAFVLIGIGVLLAVRSPFTHDEAELTIAWRPLVVIVGSVLAFAALLNSAGLIVAVVASVGLASFASPDNGWRSAVVLGLSLAFFSWALFVKGLGLPIPVWMP</sequence>
<feature type="transmembrane region" description="Helical" evidence="1">
    <location>
        <begin position="130"/>
        <end position="153"/>
    </location>
</feature>
<feature type="transmembrane region" description="Helical" evidence="1">
    <location>
        <begin position="52"/>
        <end position="70"/>
    </location>
</feature>
<accession>A0A4D7QM39</accession>
<feature type="transmembrane region" description="Helical" evidence="1">
    <location>
        <begin position="90"/>
        <end position="118"/>
    </location>
</feature>
<organism evidence="3 4">
    <name type="scientific">Phreatobacter aquaticus</name>
    <dbReference type="NCBI Taxonomy" id="2570229"/>
    <lineage>
        <taxon>Bacteria</taxon>
        <taxon>Pseudomonadati</taxon>
        <taxon>Pseudomonadota</taxon>
        <taxon>Alphaproteobacteria</taxon>
        <taxon>Hyphomicrobiales</taxon>
        <taxon>Phreatobacteraceae</taxon>
        <taxon>Phreatobacter</taxon>
    </lineage>
</organism>
<dbReference type="Pfam" id="PF07331">
    <property type="entry name" value="TctB"/>
    <property type="match status" value="1"/>
</dbReference>